<dbReference type="Proteomes" id="UP001169990">
    <property type="component" value="Unassembled WGS sequence"/>
</dbReference>
<reference evidence="1" key="1">
    <citation type="submission" date="2018-05" db="EMBL/GenBank/DDBJ databases">
        <authorList>
            <person name="Kondepudi K.K."/>
            <person name="Singh S."/>
            <person name="Chaudhry V."/>
            <person name="Mantri S."/>
            <person name="Bhadada S."/>
            <person name="Bishnoi M."/>
            <person name="Kaur J."/>
            <person name="Sharma S."/>
            <person name="Bhatia R."/>
        </authorList>
    </citation>
    <scope>NUCLEOTIDE SEQUENCE</scope>
    <source>
        <strain evidence="1">Bif11</strain>
    </source>
</reference>
<protein>
    <submittedName>
        <fullName evidence="1">Uncharacterized protein</fullName>
    </submittedName>
</protein>
<organism evidence="1 2">
    <name type="scientific">Bifidobacterium breve</name>
    <dbReference type="NCBI Taxonomy" id="1685"/>
    <lineage>
        <taxon>Bacteria</taxon>
        <taxon>Bacillati</taxon>
        <taxon>Actinomycetota</taxon>
        <taxon>Actinomycetes</taxon>
        <taxon>Bifidobacteriales</taxon>
        <taxon>Bifidobacteriaceae</taxon>
        <taxon>Bifidobacterium</taxon>
    </lineage>
</organism>
<name>A0AAW7LL45_BIFBR</name>
<proteinExistence type="predicted"/>
<comment type="caution">
    <text evidence="1">The sequence shown here is derived from an EMBL/GenBank/DDBJ whole genome shotgun (WGS) entry which is preliminary data.</text>
</comment>
<accession>A0AAW7LL45</accession>
<evidence type="ECO:0000313" key="1">
    <source>
        <dbReference type="EMBL" id="MDN4187728.1"/>
    </source>
</evidence>
<gene>
    <name evidence="1" type="ORF">DC496_05025</name>
</gene>
<evidence type="ECO:0000313" key="2">
    <source>
        <dbReference type="Proteomes" id="UP001169990"/>
    </source>
</evidence>
<dbReference type="AlphaFoldDB" id="A0AAW7LL45"/>
<sequence length="75" mass="8132">MVKPQIKNSEVTSTMAMVALEPVVFLDVIIDSLVIRVSPILSSEKWTTLGHVGKRMTQGAGDTGGIRGYGVRMEQ</sequence>
<dbReference type="EMBL" id="QELD01000009">
    <property type="protein sequence ID" value="MDN4187728.1"/>
    <property type="molecule type" value="Genomic_DNA"/>
</dbReference>
<reference evidence="1" key="2">
    <citation type="journal article" date="2022" name="3 Biotech.">
        <title>Isomaltooligosaccharides utilization and genomic characterization of human infant anti-inflammatory Bifidobacterium longum and Bifidobacterium breve strains.</title>
        <authorList>
            <person name="Sharma S."/>
            <person name="Singh S."/>
            <person name="Chaudhary V."/>
            <person name="Mantri S."/>
            <person name="Chander A."/>
            <person name="Maurya R."/>
            <person name="Rajarammohan S."/>
            <person name="Singh R.P."/>
            <person name="Rishi P."/>
            <person name="Bishnoi M."/>
            <person name="Bhadada S.K."/>
            <person name="Kondepudi K.K."/>
        </authorList>
    </citation>
    <scope>NUCLEOTIDE SEQUENCE</scope>
    <source>
        <strain evidence="1">Bif11</strain>
    </source>
</reference>